<protein>
    <submittedName>
        <fullName evidence="2">Glutathione S-transferase</fullName>
    </submittedName>
</protein>
<dbReference type="PANTHER" id="PTHR44051">
    <property type="entry name" value="GLUTATHIONE S-TRANSFERASE-RELATED"/>
    <property type="match status" value="1"/>
</dbReference>
<feature type="domain" description="GST N-terminal" evidence="1">
    <location>
        <begin position="1"/>
        <end position="76"/>
    </location>
</feature>
<dbReference type="InterPro" id="IPR036249">
    <property type="entry name" value="Thioredoxin-like_sf"/>
</dbReference>
<dbReference type="SFLD" id="SFLDS00019">
    <property type="entry name" value="Glutathione_Transferase_(cytos"/>
    <property type="match status" value="1"/>
</dbReference>
<dbReference type="PANTHER" id="PTHR44051:SF8">
    <property type="entry name" value="GLUTATHIONE S-TRANSFERASE GSTA"/>
    <property type="match status" value="1"/>
</dbReference>
<organism evidence="2 3">
    <name type="scientific">Pseudoponticoccus marisrubri</name>
    <dbReference type="NCBI Taxonomy" id="1685382"/>
    <lineage>
        <taxon>Bacteria</taxon>
        <taxon>Pseudomonadati</taxon>
        <taxon>Pseudomonadota</taxon>
        <taxon>Alphaproteobacteria</taxon>
        <taxon>Rhodobacterales</taxon>
        <taxon>Roseobacteraceae</taxon>
        <taxon>Pseudoponticoccus</taxon>
    </lineage>
</organism>
<dbReference type="CDD" id="cd03046">
    <property type="entry name" value="GST_N_GTT1_like"/>
    <property type="match status" value="1"/>
</dbReference>
<evidence type="ECO:0000313" key="3">
    <source>
        <dbReference type="Proteomes" id="UP000054396"/>
    </source>
</evidence>
<dbReference type="SUPFAM" id="SSF47616">
    <property type="entry name" value="GST C-terminal domain-like"/>
    <property type="match status" value="1"/>
</dbReference>
<dbReference type="InterPro" id="IPR004045">
    <property type="entry name" value="Glutathione_S-Trfase_N"/>
</dbReference>
<dbReference type="SUPFAM" id="SSF52833">
    <property type="entry name" value="Thioredoxin-like"/>
    <property type="match status" value="1"/>
</dbReference>
<sequence>MTYTLYGSVRSRAFRVLWLMEELGLDYKQVDAGPQSEEVRQVSPLGKIPVLVDDTEVLRDSSAILTYLADKHGAFTAPAGTVARAHQDAWTFRVLDEIDSVLWTASKHKFVLPEGERVPDVLASCQAEYARNIARIGEQMDGPYLTGATPAVPDIILCHCLGWAQVAGFPKPGDKLAAYMATLRDRPAYRAAAAR</sequence>
<dbReference type="Gene3D" id="3.40.30.10">
    <property type="entry name" value="Glutaredoxin"/>
    <property type="match status" value="1"/>
</dbReference>
<reference evidence="2 3" key="1">
    <citation type="submission" date="2015-12" db="EMBL/GenBank/DDBJ databases">
        <authorList>
            <person name="Shamseldin A."/>
            <person name="Moawad H."/>
            <person name="Abd El-Rahim W.M."/>
            <person name="Sadowsky M.J."/>
        </authorList>
    </citation>
    <scope>NUCLEOTIDE SEQUENCE [LARGE SCALE GENOMIC DNA]</scope>
    <source>
        <strain evidence="2 3">SJ5A-1</strain>
    </source>
</reference>
<dbReference type="OrthoDB" id="9810080at2"/>
<keyword evidence="2" id="KW-0808">Transferase</keyword>
<dbReference type="Proteomes" id="UP000054396">
    <property type="component" value="Unassembled WGS sequence"/>
</dbReference>
<dbReference type="InterPro" id="IPR040079">
    <property type="entry name" value="Glutathione_S-Trfase"/>
</dbReference>
<dbReference type="AlphaFoldDB" id="A0A0W7WKD4"/>
<name>A0A0W7WKD4_9RHOB</name>
<dbReference type="Pfam" id="PF13417">
    <property type="entry name" value="GST_N_3"/>
    <property type="match status" value="1"/>
</dbReference>
<keyword evidence="3" id="KW-1185">Reference proteome</keyword>
<dbReference type="PROSITE" id="PS50404">
    <property type="entry name" value="GST_NTER"/>
    <property type="match status" value="1"/>
</dbReference>
<comment type="caution">
    <text evidence="2">The sequence shown here is derived from an EMBL/GenBank/DDBJ whole genome shotgun (WGS) entry which is preliminary data.</text>
</comment>
<gene>
    <name evidence="2" type="ORF">AVJ23_08445</name>
</gene>
<dbReference type="EMBL" id="LPXO01000004">
    <property type="protein sequence ID" value="KUF11077.1"/>
    <property type="molecule type" value="Genomic_DNA"/>
</dbReference>
<accession>A0A0W7WKD4</accession>
<dbReference type="STRING" id="1685382.AVJ23_08445"/>
<dbReference type="Gene3D" id="1.20.1050.10">
    <property type="match status" value="1"/>
</dbReference>
<dbReference type="InterPro" id="IPR036282">
    <property type="entry name" value="Glutathione-S-Trfase_C_sf"/>
</dbReference>
<proteinExistence type="predicted"/>
<dbReference type="SFLD" id="SFLDG00358">
    <property type="entry name" value="Main_(cytGST)"/>
    <property type="match status" value="1"/>
</dbReference>
<evidence type="ECO:0000313" key="2">
    <source>
        <dbReference type="EMBL" id="KUF11077.1"/>
    </source>
</evidence>
<dbReference type="RefSeq" id="WP_058861741.1">
    <property type="nucleotide sequence ID" value="NZ_LPXO01000004.1"/>
</dbReference>
<dbReference type="GO" id="GO:0016740">
    <property type="term" value="F:transferase activity"/>
    <property type="evidence" value="ECO:0007669"/>
    <property type="project" value="UniProtKB-KW"/>
</dbReference>
<evidence type="ECO:0000259" key="1">
    <source>
        <dbReference type="PROSITE" id="PS50404"/>
    </source>
</evidence>